<gene>
    <name evidence="2" type="ORF">ACFQGH_12395</name>
</gene>
<feature type="transmembrane region" description="Helical" evidence="1">
    <location>
        <begin position="48"/>
        <end position="70"/>
    </location>
</feature>
<feature type="transmembrane region" description="Helical" evidence="1">
    <location>
        <begin position="107"/>
        <end position="131"/>
    </location>
</feature>
<keyword evidence="1" id="KW-0812">Transmembrane</keyword>
<proteinExistence type="predicted"/>
<protein>
    <submittedName>
        <fullName evidence="2">DUF6789 family protein</fullName>
    </submittedName>
</protein>
<dbReference type="RefSeq" id="WP_340604522.1">
    <property type="nucleotide sequence ID" value="NZ_JBBMXV010000003.1"/>
</dbReference>
<organism evidence="2 3">
    <name type="scientific">Halalkalicoccus tibetensis</name>
    <dbReference type="NCBI Taxonomy" id="175632"/>
    <lineage>
        <taxon>Archaea</taxon>
        <taxon>Methanobacteriati</taxon>
        <taxon>Methanobacteriota</taxon>
        <taxon>Stenosarchaea group</taxon>
        <taxon>Halobacteria</taxon>
        <taxon>Halobacteriales</taxon>
        <taxon>Halococcaceae</taxon>
        <taxon>Halalkalicoccus</taxon>
    </lineage>
</organism>
<evidence type="ECO:0000256" key="1">
    <source>
        <dbReference type="SAM" id="Phobius"/>
    </source>
</evidence>
<evidence type="ECO:0000313" key="3">
    <source>
        <dbReference type="Proteomes" id="UP001596312"/>
    </source>
</evidence>
<dbReference type="Proteomes" id="UP001596312">
    <property type="component" value="Unassembled WGS sequence"/>
</dbReference>
<keyword evidence="1" id="KW-0472">Membrane</keyword>
<feature type="transmembrane region" description="Helical" evidence="1">
    <location>
        <begin position="82"/>
        <end position="101"/>
    </location>
</feature>
<dbReference type="Pfam" id="PF20587">
    <property type="entry name" value="DUF6789"/>
    <property type="match status" value="1"/>
</dbReference>
<dbReference type="EMBL" id="JBHSXQ010000003">
    <property type="protein sequence ID" value="MFC6905992.1"/>
    <property type="molecule type" value="Genomic_DNA"/>
</dbReference>
<evidence type="ECO:0000313" key="2">
    <source>
        <dbReference type="EMBL" id="MFC6905992.1"/>
    </source>
</evidence>
<keyword evidence="1" id="KW-1133">Transmembrane helix</keyword>
<name>A0ABD5V8X2_9EURY</name>
<sequence>MDDRITALVSGALATAAMLAAVYLAEVVAGYRVLVYQLFGGVVTIPETVGLVVFVAFGVLVWPTVFLIVGENLAPTREGMRGVVLALLLWIAFFVALVPAFDVTELFPFIAASLLAHLVYGLVLGLSFEALDGEHRDWRA</sequence>
<accession>A0ABD5V8X2</accession>
<comment type="caution">
    <text evidence="2">The sequence shown here is derived from an EMBL/GenBank/DDBJ whole genome shotgun (WGS) entry which is preliminary data.</text>
</comment>
<reference evidence="2 3" key="1">
    <citation type="journal article" date="2019" name="Int. J. Syst. Evol. Microbiol.">
        <title>The Global Catalogue of Microorganisms (GCM) 10K type strain sequencing project: providing services to taxonomists for standard genome sequencing and annotation.</title>
        <authorList>
            <consortium name="The Broad Institute Genomics Platform"/>
            <consortium name="The Broad Institute Genome Sequencing Center for Infectious Disease"/>
            <person name="Wu L."/>
            <person name="Ma J."/>
        </authorList>
    </citation>
    <scope>NUCLEOTIDE SEQUENCE [LARGE SCALE GENOMIC DNA]</scope>
    <source>
        <strain evidence="2 3">CGMCC 1.3240</strain>
    </source>
</reference>
<keyword evidence="3" id="KW-1185">Reference proteome</keyword>
<dbReference type="InterPro" id="IPR046739">
    <property type="entry name" value="DUF6789"/>
</dbReference>
<dbReference type="AlphaFoldDB" id="A0ABD5V8X2"/>